<organism evidence="1 2">
    <name type="scientific">Brassica napus</name>
    <name type="common">Rape</name>
    <dbReference type="NCBI Taxonomy" id="3708"/>
    <lineage>
        <taxon>Eukaryota</taxon>
        <taxon>Viridiplantae</taxon>
        <taxon>Streptophyta</taxon>
        <taxon>Embryophyta</taxon>
        <taxon>Tracheophyta</taxon>
        <taxon>Spermatophyta</taxon>
        <taxon>Magnoliopsida</taxon>
        <taxon>eudicotyledons</taxon>
        <taxon>Gunneridae</taxon>
        <taxon>Pentapetalae</taxon>
        <taxon>rosids</taxon>
        <taxon>malvids</taxon>
        <taxon>Brassicales</taxon>
        <taxon>Brassicaceae</taxon>
        <taxon>Brassiceae</taxon>
        <taxon>Brassica</taxon>
    </lineage>
</organism>
<dbReference type="EMBL" id="JAGKQM010000016">
    <property type="protein sequence ID" value="KAH0872079.1"/>
    <property type="molecule type" value="Genomic_DNA"/>
</dbReference>
<name>A0ABQ7YVW1_BRANA</name>
<evidence type="ECO:0008006" key="3">
    <source>
        <dbReference type="Google" id="ProtNLM"/>
    </source>
</evidence>
<accession>A0ABQ7YVW1</accession>
<sequence>MVGLSFLRRTIFFGGRLAFGSGDEPATLVLSSVFGTASHVPFVVDDGSLSGSSRIMFTLLFFRREFGFSLEVFFGSLMLKTMALYKVALSSPVIVIIGGYLRTGSCSGVVPVEHQSRSSGGDAPVDEVRWMLGSRACVHLR</sequence>
<dbReference type="Proteomes" id="UP000824890">
    <property type="component" value="Unassembled WGS sequence"/>
</dbReference>
<reference evidence="1 2" key="1">
    <citation type="submission" date="2021-05" db="EMBL/GenBank/DDBJ databases">
        <title>Genome Assembly of Synthetic Allotetraploid Brassica napus Reveals Homoeologous Exchanges between Subgenomes.</title>
        <authorList>
            <person name="Davis J.T."/>
        </authorList>
    </citation>
    <scope>NUCLEOTIDE SEQUENCE [LARGE SCALE GENOMIC DNA]</scope>
    <source>
        <strain evidence="2">cv. Da-Ae</strain>
        <tissue evidence="1">Seedling</tissue>
    </source>
</reference>
<evidence type="ECO:0000313" key="2">
    <source>
        <dbReference type="Proteomes" id="UP000824890"/>
    </source>
</evidence>
<keyword evidence="2" id="KW-1185">Reference proteome</keyword>
<gene>
    <name evidence="1" type="ORF">HID58_069441</name>
</gene>
<comment type="caution">
    <text evidence="1">The sequence shown here is derived from an EMBL/GenBank/DDBJ whole genome shotgun (WGS) entry which is preliminary data.</text>
</comment>
<protein>
    <recommendedName>
        <fullName evidence="3">Secreted protein</fullName>
    </recommendedName>
</protein>
<evidence type="ECO:0000313" key="1">
    <source>
        <dbReference type="EMBL" id="KAH0872079.1"/>
    </source>
</evidence>
<proteinExistence type="predicted"/>